<organism evidence="6">
    <name type="scientific">Soboliphyme baturini</name>
    <dbReference type="NCBI Taxonomy" id="241478"/>
    <lineage>
        <taxon>Eukaryota</taxon>
        <taxon>Metazoa</taxon>
        <taxon>Ecdysozoa</taxon>
        <taxon>Nematoda</taxon>
        <taxon>Enoplea</taxon>
        <taxon>Dorylaimia</taxon>
        <taxon>Dioctophymatida</taxon>
        <taxon>Dioctophymatoidea</taxon>
        <taxon>Soboliphymatidae</taxon>
        <taxon>Soboliphyme</taxon>
    </lineage>
</organism>
<dbReference type="GO" id="GO:0007017">
    <property type="term" value="P:microtubule-based process"/>
    <property type="evidence" value="ECO:0007669"/>
    <property type="project" value="TreeGrafter"/>
</dbReference>
<evidence type="ECO:0000256" key="2">
    <source>
        <dbReference type="ARBA" id="ARBA00011695"/>
    </source>
</evidence>
<dbReference type="GO" id="GO:0016272">
    <property type="term" value="C:prefoldin complex"/>
    <property type="evidence" value="ECO:0007669"/>
    <property type="project" value="InterPro"/>
</dbReference>
<dbReference type="PANTHER" id="PTHR12409">
    <property type="entry name" value="PREFOLDIN SUBUNIT 3"/>
    <property type="match status" value="1"/>
</dbReference>
<dbReference type="InterPro" id="IPR009053">
    <property type="entry name" value="Prefoldin"/>
</dbReference>
<dbReference type="Proteomes" id="UP000270296">
    <property type="component" value="Unassembled WGS sequence"/>
</dbReference>
<dbReference type="GO" id="GO:0005737">
    <property type="term" value="C:cytoplasm"/>
    <property type="evidence" value="ECO:0007669"/>
    <property type="project" value="TreeGrafter"/>
</dbReference>
<sequence>MVVKASDTYADIVRRNTRLHSVRQKSGVTSQQSKDANDTSLCVQARKSSQTQSPSCPLFLLRAAMSTETETFDPDLLPNVPRMEFIADVDQYMAMHGTDGTEKAMAKLEDMHQRYKLIEESIYQKKLRLRDKIDDLVSSGQLVDVVHNHKKQNLPIETRFMLADQCYVKSTILPCSSICLWLGVSYSLLLFWSRDVSLGVGRLFPVLCLCASGDTSCNYS</sequence>
<evidence type="ECO:0000313" key="4">
    <source>
        <dbReference type="EMBL" id="VDO96980.1"/>
    </source>
</evidence>
<dbReference type="GO" id="GO:0007021">
    <property type="term" value="P:tubulin complex assembly"/>
    <property type="evidence" value="ECO:0007669"/>
    <property type="project" value="TreeGrafter"/>
</dbReference>
<dbReference type="PANTHER" id="PTHR12409:SF0">
    <property type="entry name" value="PREFOLDIN SUBUNIT 3"/>
    <property type="match status" value="1"/>
</dbReference>
<evidence type="ECO:0000256" key="3">
    <source>
        <dbReference type="ARBA" id="ARBA00023186"/>
    </source>
</evidence>
<protein>
    <submittedName>
        <fullName evidence="6">ING domain-containing protein</fullName>
    </submittedName>
</protein>
<comment type="similarity">
    <text evidence="1">Belongs to the prefoldin subunit alpha family.</text>
</comment>
<dbReference type="GO" id="GO:0015631">
    <property type="term" value="F:tubulin binding"/>
    <property type="evidence" value="ECO:0007669"/>
    <property type="project" value="TreeGrafter"/>
</dbReference>
<evidence type="ECO:0000256" key="1">
    <source>
        <dbReference type="ARBA" id="ARBA00010048"/>
    </source>
</evidence>
<accession>A0A183IF45</accession>
<dbReference type="EMBL" id="UZAM01007140">
    <property type="protein sequence ID" value="VDO96980.1"/>
    <property type="molecule type" value="Genomic_DNA"/>
</dbReference>
<evidence type="ECO:0000313" key="5">
    <source>
        <dbReference type="Proteomes" id="UP000270296"/>
    </source>
</evidence>
<dbReference type="InterPro" id="IPR016655">
    <property type="entry name" value="PFD3"/>
</dbReference>
<name>A0A183IF45_9BILA</name>
<reference evidence="6" key="1">
    <citation type="submission" date="2016-06" db="UniProtKB">
        <authorList>
            <consortium name="WormBaseParasite"/>
        </authorList>
    </citation>
    <scope>IDENTIFICATION</scope>
</reference>
<dbReference type="WBParaSite" id="SBAD_0000234401-mRNA-1">
    <property type="protein sequence ID" value="SBAD_0000234401-mRNA-1"/>
    <property type="gene ID" value="SBAD_0000234401"/>
</dbReference>
<evidence type="ECO:0000313" key="6">
    <source>
        <dbReference type="WBParaSite" id="SBAD_0000234401-mRNA-1"/>
    </source>
</evidence>
<comment type="subunit">
    <text evidence="2">Heterohexamer of two PFD-alpha type and four PFD-beta type subunits.</text>
</comment>
<keyword evidence="3" id="KW-0143">Chaperone</keyword>
<dbReference type="AlphaFoldDB" id="A0A183IF45"/>
<gene>
    <name evidence="4" type="ORF">SBAD_LOCUS2239</name>
</gene>
<keyword evidence="5" id="KW-1185">Reference proteome</keyword>
<proteinExistence type="inferred from homology"/>
<dbReference type="OrthoDB" id="6375174at2759"/>
<dbReference type="Gene3D" id="1.10.287.370">
    <property type="match status" value="1"/>
</dbReference>
<reference evidence="4 5" key="2">
    <citation type="submission" date="2018-11" db="EMBL/GenBank/DDBJ databases">
        <authorList>
            <consortium name="Pathogen Informatics"/>
        </authorList>
    </citation>
    <scope>NUCLEOTIDE SEQUENCE [LARGE SCALE GENOMIC DNA]</scope>
</reference>
<dbReference type="GO" id="GO:0006457">
    <property type="term" value="P:protein folding"/>
    <property type="evidence" value="ECO:0007669"/>
    <property type="project" value="InterPro"/>
</dbReference>